<organism evidence="3 4">
    <name type="scientific">Zophobas morio</name>
    <dbReference type="NCBI Taxonomy" id="2755281"/>
    <lineage>
        <taxon>Eukaryota</taxon>
        <taxon>Metazoa</taxon>
        <taxon>Ecdysozoa</taxon>
        <taxon>Arthropoda</taxon>
        <taxon>Hexapoda</taxon>
        <taxon>Insecta</taxon>
        <taxon>Pterygota</taxon>
        <taxon>Neoptera</taxon>
        <taxon>Endopterygota</taxon>
        <taxon>Coleoptera</taxon>
        <taxon>Polyphaga</taxon>
        <taxon>Cucujiformia</taxon>
        <taxon>Tenebrionidae</taxon>
        <taxon>Zophobas</taxon>
    </lineage>
</organism>
<dbReference type="Gene3D" id="4.10.280.10">
    <property type="entry name" value="Helix-loop-helix DNA-binding domain"/>
    <property type="match status" value="1"/>
</dbReference>
<accession>A0AA38HJP0</accession>
<proteinExistence type="predicted"/>
<dbReference type="Pfam" id="PF00010">
    <property type="entry name" value="HLH"/>
    <property type="match status" value="1"/>
</dbReference>
<protein>
    <recommendedName>
        <fullName evidence="2">BHLH domain-containing protein</fullName>
    </recommendedName>
</protein>
<feature type="compositionally biased region" description="Polar residues" evidence="1">
    <location>
        <begin position="288"/>
        <end position="298"/>
    </location>
</feature>
<evidence type="ECO:0000313" key="4">
    <source>
        <dbReference type="Proteomes" id="UP001168821"/>
    </source>
</evidence>
<comment type="caution">
    <text evidence="3">The sequence shown here is derived from an EMBL/GenBank/DDBJ whole genome shotgun (WGS) entry which is preliminary data.</text>
</comment>
<feature type="domain" description="BHLH" evidence="2">
    <location>
        <begin position="445"/>
        <end position="502"/>
    </location>
</feature>
<dbReference type="InterPro" id="IPR011598">
    <property type="entry name" value="bHLH_dom"/>
</dbReference>
<keyword evidence="4" id="KW-1185">Reference proteome</keyword>
<reference evidence="3" key="1">
    <citation type="journal article" date="2023" name="G3 (Bethesda)">
        <title>Whole genome assemblies of Zophobas morio and Tenebrio molitor.</title>
        <authorList>
            <person name="Kaur S."/>
            <person name="Stinson S.A."/>
            <person name="diCenzo G.C."/>
        </authorList>
    </citation>
    <scope>NUCLEOTIDE SEQUENCE</scope>
    <source>
        <strain evidence="3">QUZm001</strain>
    </source>
</reference>
<feature type="region of interest" description="Disordered" evidence="1">
    <location>
        <begin position="411"/>
        <end position="435"/>
    </location>
</feature>
<dbReference type="AlphaFoldDB" id="A0AA38HJP0"/>
<evidence type="ECO:0000256" key="1">
    <source>
        <dbReference type="SAM" id="MobiDB-lite"/>
    </source>
</evidence>
<evidence type="ECO:0000259" key="2">
    <source>
        <dbReference type="PROSITE" id="PS50888"/>
    </source>
</evidence>
<name>A0AA38HJP0_9CUCU</name>
<evidence type="ECO:0000313" key="3">
    <source>
        <dbReference type="EMBL" id="KAJ3630089.1"/>
    </source>
</evidence>
<dbReference type="EMBL" id="JALNTZ010000842">
    <property type="protein sequence ID" value="KAJ3630089.1"/>
    <property type="molecule type" value="Genomic_DNA"/>
</dbReference>
<dbReference type="PROSITE" id="PS50888">
    <property type="entry name" value="BHLH"/>
    <property type="match status" value="1"/>
</dbReference>
<gene>
    <name evidence="3" type="ORF">Zmor_027081</name>
</gene>
<sequence length="541" mass="61300">MQSSTFPGGGCCKEYHDYRDECCRTNFANTSKNPSDRSNPEQFPCLQSSHPFSSAIKPVLPNISNESKPHNCLKTTFSDNVSHGLRISGMNRRPLSAPVPYNFTSLLDTANQVENKKEKCSCLKLTSFLGKDSASQKEFYQPLCKFCLDKHRRVVTPFTVADTHSPNYKALEAKKSIISPPAVNNNMSSTFFKRPVSYPFNENYRTSELRLKTYSVLRPTSSLNTTFSPSAHVKTLKHYISDTVSAPNVYDHGGNAHDNFIPYSSGDNFRSITELPSGNVREPEAGGSPSSSNDQFPSNLKKLGDFHGKPQELSQGIRFKNQVNTLLRGSSPCTKLPLDEEYSVKSFISGEDNKTEEAITSDNSFDDIGNSRNSFIYKIGGEIAPMLDMVRDGNVITEAFQLFGWERRKRGRPSKAGNRMACSEFHSKSHEPSKSSSVDLYIKDYKRCLHNLLERKRRDDLNELYEKLSLTLWPSSYAIHDKSFCPSKIAILYQAAVHIGQLRWKIENAQKRFIILKKRNVKLKHYLFRLLELLDSQNYKN</sequence>
<dbReference type="Proteomes" id="UP001168821">
    <property type="component" value="Unassembled WGS sequence"/>
</dbReference>
<dbReference type="InterPro" id="IPR036638">
    <property type="entry name" value="HLH_DNA-bd_sf"/>
</dbReference>
<dbReference type="SUPFAM" id="SSF47459">
    <property type="entry name" value="HLH, helix-loop-helix DNA-binding domain"/>
    <property type="match status" value="1"/>
</dbReference>
<feature type="region of interest" description="Disordered" evidence="1">
    <location>
        <begin position="272"/>
        <end position="307"/>
    </location>
</feature>
<dbReference type="GO" id="GO:0046983">
    <property type="term" value="F:protein dimerization activity"/>
    <property type="evidence" value="ECO:0007669"/>
    <property type="project" value="InterPro"/>
</dbReference>